<protein>
    <submittedName>
        <fullName evidence="1">DNA/RNA-binding domain of Phe-tRNA-synthetase-like protein</fullName>
    </submittedName>
</protein>
<dbReference type="RefSeq" id="WP_184311602.1">
    <property type="nucleotide sequence ID" value="NZ_JACHEN010000020.1"/>
</dbReference>
<accession>A0A841KUL9</accession>
<sequence>MKILEFRPYKKMKDNDLLNQIHHTFDYMRTQDIHDDEALKRCDQLIREAKLRRLRCSKENLYYRILYK</sequence>
<dbReference type="Proteomes" id="UP000579281">
    <property type="component" value="Unassembled WGS sequence"/>
</dbReference>
<evidence type="ECO:0000313" key="1">
    <source>
        <dbReference type="EMBL" id="MBB6217087.1"/>
    </source>
</evidence>
<comment type="caution">
    <text evidence="1">The sequence shown here is derived from an EMBL/GenBank/DDBJ whole genome shotgun (WGS) entry which is preliminary data.</text>
</comment>
<gene>
    <name evidence="1" type="ORF">HNQ80_003193</name>
</gene>
<dbReference type="EMBL" id="JACHEN010000020">
    <property type="protein sequence ID" value="MBB6217087.1"/>
    <property type="molecule type" value="Genomic_DNA"/>
</dbReference>
<reference evidence="1 2" key="1">
    <citation type="submission" date="2020-08" db="EMBL/GenBank/DDBJ databases">
        <title>Genomic Encyclopedia of Type Strains, Phase IV (KMG-IV): sequencing the most valuable type-strain genomes for metagenomic binning, comparative biology and taxonomic classification.</title>
        <authorList>
            <person name="Goeker M."/>
        </authorList>
    </citation>
    <scope>NUCLEOTIDE SEQUENCE [LARGE SCALE GENOMIC DNA]</scope>
    <source>
        <strain evidence="1 2">DSM 103526</strain>
    </source>
</reference>
<proteinExistence type="predicted"/>
<name>A0A841KUL9_9FIRM</name>
<organism evidence="1 2">
    <name type="scientific">Anaerosolibacter carboniphilus</name>
    <dbReference type="NCBI Taxonomy" id="1417629"/>
    <lineage>
        <taxon>Bacteria</taxon>
        <taxon>Bacillati</taxon>
        <taxon>Bacillota</taxon>
        <taxon>Clostridia</taxon>
        <taxon>Peptostreptococcales</taxon>
        <taxon>Thermotaleaceae</taxon>
        <taxon>Anaerosolibacter</taxon>
    </lineage>
</organism>
<dbReference type="AlphaFoldDB" id="A0A841KUL9"/>
<keyword evidence="2" id="KW-1185">Reference proteome</keyword>
<evidence type="ECO:0000313" key="2">
    <source>
        <dbReference type="Proteomes" id="UP000579281"/>
    </source>
</evidence>